<evidence type="ECO:0000256" key="1">
    <source>
        <dbReference type="ARBA" id="ARBA00008785"/>
    </source>
</evidence>
<dbReference type="SUPFAM" id="SSF51735">
    <property type="entry name" value="NAD(P)-binding Rossmann-fold domains"/>
    <property type="match status" value="1"/>
</dbReference>
<dbReference type="GO" id="GO:0046872">
    <property type="term" value="F:metal ion binding"/>
    <property type="evidence" value="ECO:0007669"/>
    <property type="project" value="UniProtKB-KW"/>
</dbReference>
<dbReference type="InterPro" id="IPR001891">
    <property type="entry name" value="Malic_OxRdtase"/>
</dbReference>
<organism evidence="5">
    <name type="scientific">Tetraselmis sp. GSL018</name>
    <dbReference type="NCBI Taxonomy" id="582737"/>
    <lineage>
        <taxon>Eukaryota</taxon>
        <taxon>Viridiplantae</taxon>
        <taxon>Chlorophyta</taxon>
        <taxon>core chlorophytes</taxon>
        <taxon>Chlorodendrophyceae</taxon>
        <taxon>Chlorodendrales</taxon>
        <taxon>Chlorodendraceae</taxon>
        <taxon>Tetraselmis</taxon>
    </lineage>
</organism>
<dbReference type="GO" id="GO:0051287">
    <property type="term" value="F:NAD binding"/>
    <property type="evidence" value="ECO:0007669"/>
    <property type="project" value="InterPro"/>
</dbReference>
<feature type="domain" description="Malic enzyme NAD-binding" evidence="3">
    <location>
        <begin position="310"/>
        <end position="564"/>
    </location>
</feature>
<dbReference type="PANTHER" id="PTHR23406">
    <property type="entry name" value="MALIC ENZYME-RELATED"/>
    <property type="match status" value="1"/>
</dbReference>
<comment type="cofactor">
    <cofactor evidence="2">
        <name>Mg(2+)</name>
        <dbReference type="ChEBI" id="CHEBI:18420"/>
    </cofactor>
    <cofactor evidence="2">
        <name>Mn(2+)</name>
        <dbReference type="ChEBI" id="CHEBI:29035"/>
    </cofactor>
    <text evidence="2">Divalent metal cations. Prefers magnesium or manganese.</text>
</comment>
<comment type="similarity">
    <text evidence="1">Belongs to the malic enzymes family.</text>
</comment>
<keyword evidence="2" id="KW-0479">Metal-binding</keyword>
<evidence type="ECO:0000313" key="5">
    <source>
        <dbReference type="EMBL" id="JAC80603.1"/>
    </source>
</evidence>
<feature type="binding site" evidence="2">
    <location>
        <position position="280"/>
    </location>
    <ligand>
        <name>a divalent metal cation</name>
        <dbReference type="ChEBI" id="CHEBI:60240"/>
    </ligand>
</feature>
<evidence type="ECO:0000256" key="2">
    <source>
        <dbReference type="PIRSR" id="PIRSR000106-3"/>
    </source>
</evidence>
<dbReference type="Pfam" id="PF03949">
    <property type="entry name" value="Malic_M"/>
    <property type="match status" value="1"/>
</dbReference>
<name>A0A061S8Q1_9CHLO</name>
<dbReference type="AlphaFoldDB" id="A0A061S8Q1"/>
<dbReference type="PIRSF" id="PIRSF000106">
    <property type="entry name" value="ME"/>
    <property type="match status" value="1"/>
</dbReference>
<dbReference type="GO" id="GO:0004473">
    <property type="term" value="F:malate dehydrogenase (decarboxylating) (NADP+) activity"/>
    <property type="evidence" value="ECO:0007669"/>
    <property type="project" value="TreeGrafter"/>
</dbReference>
<feature type="domain" description="Malic enzyme N-terminal" evidence="4">
    <location>
        <begin position="113"/>
        <end position="295"/>
    </location>
</feature>
<dbReference type="PRINTS" id="PR00072">
    <property type="entry name" value="MALOXRDTASE"/>
</dbReference>
<protein>
    <submittedName>
        <fullName evidence="5">Malate dehydrogenase (Oxaloacetate-decarboxylating)(NADP+)</fullName>
    </submittedName>
</protein>
<dbReference type="SMART" id="SM01274">
    <property type="entry name" value="malic"/>
    <property type="match status" value="1"/>
</dbReference>
<dbReference type="Gene3D" id="3.40.50.10380">
    <property type="entry name" value="Malic enzyme, N-terminal domain"/>
    <property type="match status" value="1"/>
</dbReference>
<dbReference type="InterPro" id="IPR046346">
    <property type="entry name" value="Aminoacid_DH-like_N_sf"/>
</dbReference>
<dbReference type="InterPro" id="IPR012302">
    <property type="entry name" value="Malic_NAD-bd"/>
</dbReference>
<evidence type="ECO:0000259" key="3">
    <source>
        <dbReference type="SMART" id="SM00919"/>
    </source>
</evidence>
<dbReference type="InterPro" id="IPR012301">
    <property type="entry name" value="Malic_N_dom"/>
</dbReference>
<dbReference type="GO" id="GO:0006108">
    <property type="term" value="P:malate metabolic process"/>
    <property type="evidence" value="ECO:0007669"/>
    <property type="project" value="TreeGrafter"/>
</dbReference>
<dbReference type="InterPro" id="IPR036291">
    <property type="entry name" value="NAD(P)-bd_dom_sf"/>
</dbReference>
<sequence length="589" mass="64930">MLRLARRPAVAVWFRSCAIRSMSTGADTEEVEDGLSRRTTPWVRTVISGAELLRNPKYNKGFAFTEGERDRLYLRGLLPPAVISQDVQLCRAMANFRSKTTDLEKYQYLQGLHERNERLFFYLLQEHLEECLPFVHGPLVALACKRYGLMFRSLPRSLFVCLSDRGVVFPVLKNWPERRVKAIALSDGEQVGGYGDLGVQSVGALISKLSLYSAYGGVQPSTMMPVCIDCGTDNQQLLQDQFYVGTKQQRVRDDAYKELLDEFMEAVEKRFGRNIFISLEGMAWETSKHLLTQYRGEFPLYSDEFQGIPCTALAGLISAAKQTGIPLEEHVVLVSGEGAQAAAIAEMLAAYVAAQSKRSVPDVRENMWLLDSKGLVTRGRDSTDNNSLKEFQYPFAHSGPACAQLSDAIMAVKPTVLIGATEHGQPPFMFTEKVLKAMMQHCDRPVVFALSCASEVSAWEAYKWTHGNCVFAGSYSNTHPVTLEDGTVRKPTKVDSLKVAAGLCAAITATRSVALRDEQLIVAAETLAGLLKPEDAANGAVLPAIADLVPVSRAVAQAVARKAYELGIATDLPKPANLAEHIDKQWFHA</sequence>
<evidence type="ECO:0000259" key="4">
    <source>
        <dbReference type="SMART" id="SM01274"/>
    </source>
</evidence>
<accession>A0A061S8Q1</accession>
<dbReference type="GO" id="GO:0009507">
    <property type="term" value="C:chloroplast"/>
    <property type="evidence" value="ECO:0007669"/>
    <property type="project" value="TreeGrafter"/>
</dbReference>
<reference evidence="5" key="1">
    <citation type="submission" date="2014-05" db="EMBL/GenBank/DDBJ databases">
        <title>The transcriptome of the halophilic microalga Tetraselmis sp. GSL018 isolated from the Great Salt Lake, Utah.</title>
        <authorList>
            <person name="Jinkerson R.E."/>
            <person name="D'Adamo S."/>
            <person name="Posewitz M.C."/>
        </authorList>
    </citation>
    <scope>NUCLEOTIDE SEQUENCE</scope>
    <source>
        <strain evidence="5">GSL018</strain>
    </source>
</reference>
<dbReference type="InterPro" id="IPR037062">
    <property type="entry name" value="Malic_N_dom_sf"/>
</dbReference>
<dbReference type="Pfam" id="PF00390">
    <property type="entry name" value="malic"/>
    <property type="match status" value="1"/>
</dbReference>
<feature type="non-terminal residue" evidence="5">
    <location>
        <position position="589"/>
    </location>
</feature>
<dbReference type="Gene3D" id="3.40.50.720">
    <property type="entry name" value="NAD(P)-binding Rossmann-like Domain"/>
    <property type="match status" value="1"/>
</dbReference>
<dbReference type="NCBIfam" id="NF010052">
    <property type="entry name" value="PRK13529.1"/>
    <property type="match status" value="1"/>
</dbReference>
<gene>
    <name evidence="5" type="primary">MAEB</name>
    <name evidence="5" type="ORF">TSPGSL018_9890</name>
</gene>
<dbReference type="SMART" id="SM00919">
    <property type="entry name" value="Malic_M"/>
    <property type="match status" value="1"/>
</dbReference>
<dbReference type="SUPFAM" id="SSF53223">
    <property type="entry name" value="Aminoacid dehydrogenase-like, N-terminal domain"/>
    <property type="match status" value="1"/>
</dbReference>
<proteinExistence type="inferred from homology"/>
<dbReference type="PANTHER" id="PTHR23406:SF90">
    <property type="entry name" value="MALIC ENZYME-RELATED"/>
    <property type="match status" value="1"/>
</dbReference>
<dbReference type="EMBL" id="GBEZ01004629">
    <property type="protein sequence ID" value="JAC80603.1"/>
    <property type="molecule type" value="Transcribed_RNA"/>
</dbReference>